<reference evidence="2" key="1">
    <citation type="submission" date="2023-09" db="EMBL/GenBank/DDBJ databases">
        <authorList>
            <person name="Li S."/>
            <person name="Li X."/>
            <person name="Zhang C."/>
            <person name="Zhao Z."/>
        </authorList>
    </citation>
    <scope>NUCLEOTIDE SEQUENCE [LARGE SCALE GENOMIC DNA]</scope>
    <source>
        <strain evidence="2">SQ149</strain>
    </source>
</reference>
<dbReference type="Proteomes" id="UP001258994">
    <property type="component" value="Chromosome"/>
</dbReference>
<sequence>MNKSSLREVKLSTVFIAVLVLGISAGFSSSNAAQDTEVSEIIIEEKQ</sequence>
<dbReference type="RefSeq" id="WP_348390261.1">
    <property type="nucleotide sequence ID" value="NZ_CP134145.1"/>
</dbReference>
<proteinExistence type="predicted"/>
<evidence type="ECO:0000313" key="2">
    <source>
        <dbReference type="Proteomes" id="UP001258994"/>
    </source>
</evidence>
<name>A0ABY9TQZ1_9GAMM</name>
<accession>A0ABY9TQZ1</accession>
<gene>
    <name evidence="1" type="ORF">RGQ13_13460</name>
</gene>
<protein>
    <submittedName>
        <fullName evidence="1">Uncharacterized protein</fullName>
    </submittedName>
</protein>
<organism evidence="1 2">
    <name type="scientific">Thalassotalea psychrophila</name>
    <dbReference type="NCBI Taxonomy" id="3065647"/>
    <lineage>
        <taxon>Bacteria</taxon>
        <taxon>Pseudomonadati</taxon>
        <taxon>Pseudomonadota</taxon>
        <taxon>Gammaproteobacteria</taxon>
        <taxon>Alteromonadales</taxon>
        <taxon>Colwelliaceae</taxon>
        <taxon>Thalassotalea</taxon>
    </lineage>
</organism>
<evidence type="ECO:0000313" key="1">
    <source>
        <dbReference type="EMBL" id="WNC71126.1"/>
    </source>
</evidence>
<dbReference type="EMBL" id="CP134145">
    <property type="protein sequence ID" value="WNC71126.1"/>
    <property type="molecule type" value="Genomic_DNA"/>
</dbReference>
<keyword evidence="2" id="KW-1185">Reference proteome</keyword>